<reference evidence="11" key="1">
    <citation type="submission" date="2020-02" db="EMBL/GenBank/DDBJ databases">
        <authorList>
            <person name="Meier V. D."/>
        </authorList>
    </citation>
    <scope>NUCLEOTIDE SEQUENCE</scope>
    <source>
        <strain evidence="11">AVDCRST_MAG61</strain>
    </source>
</reference>
<dbReference type="SUPFAM" id="SSF160240">
    <property type="entry name" value="Cation efflux protein cytoplasmic domain-like"/>
    <property type="match status" value="1"/>
</dbReference>
<name>A0A6J4KQG5_9ACTN</name>
<organism evidence="11">
    <name type="scientific">uncultured Friedmanniella sp</name>
    <dbReference type="NCBI Taxonomy" id="335381"/>
    <lineage>
        <taxon>Bacteria</taxon>
        <taxon>Bacillati</taxon>
        <taxon>Actinomycetota</taxon>
        <taxon>Actinomycetes</taxon>
        <taxon>Propionibacteriales</taxon>
        <taxon>Nocardioidaceae</taxon>
        <taxon>Friedmanniella</taxon>
        <taxon>environmental samples</taxon>
    </lineage>
</organism>
<evidence type="ECO:0000256" key="6">
    <source>
        <dbReference type="ARBA" id="ARBA00023065"/>
    </source>
</evidence>
<feature type="domain" description="Cation efflux protein cytoplasmic" evidence="10">
    <location>
        <begin position="197"/>
        <end position="277"/>
    </location>
</feature>
<dbReference type="InterPro" id="IPR058533">
    <property type="entry name" value="Cation_efflux_TM"/>
</dbReference>
<evidence type="ECO:0000256" key="5">
    <source>
        <dbReference type="ARBA" id="ARBA00022989"/>
    </source>
</evidence>
<gene>
    <name evidence="11" type="ORF">AVDCRST_MAG61-1783</name>
</gene>
<dbReference type="InterPro" id="IPR002524">
    <property type="entry name" value="Cation_efflux"/>
</dbReference>
<evidence type="ECO:0000256" key="3">
    <source>
        <dbReference type="ARBA" id="ARBA00022448"/>
    </source>
</evidence>
<feature type="transmembrane region" description="Helical" evidence="8">
    <location>
        <begin position="69"/>
        <end position="88"/>
    </location>
</feature>
<comment type="subcellular location">
    <subcellularLocation>
        <location evidence="1">Membrane</location>
        <topology evidence="1">Multi-pass membrane protein</topology>
    </subcellularLocation>
</comment>
<keyword evidence="5 8" id="KW-1133">Transmembrane helix</keyword>
<feature type="transmembrane region" description="Helical" evidence="8">
    <location>
        <begin position="100"/>
        <end position="123"/>
    </location>
</feature>
<dbReference type="Pfam" id="PF01545">
    <property type="entry name" value="Cation_efflux"/>
    <property type="match status" value="1"/>
</dbReference>
<evidence type="ECO:0000256" key="4">
    <source>
        <dbReference type="ARBA" id="ARBA00022692"/>
    </source>
</evidence>
<feature type="domain" description="Cation efflux protein transmembrane" evidence="9">
    <location>
        <begin position="3"/>
        <end position="193"/>
    </location>
</feature>
<keyword evidence="3" id="KW-0813">Transport</keyword>
<proteinExistence type="inferred from homology"/>
<accession>A0A6J4KQG5</accession>
<dbReference type="InterPro" id="IPR027469">
    <property type="entry name" value="Cation_efflux_TMD_sf"/>
</dbReference>
<dbReference type="PANTHER" id="PTHR11562">
    <property type="entry name" value="CATION EFFLUX PROTEIN/ ZINC TRANSPORTER"/>
    <property type="match status" value="1"/>
</dbReference>
<evidence type="ECO:0000259" key="9">
    <source>
        <dbReference type="Pfam" id="PF01545"/>
    </source>
</evidence>
<evidence type="ECO:0000313" key="11">
    <source>
        <dbReference type="EMBL" id="CAA9312370.1"/>
    </source>
</evidence>
<evidence type="ECO:0000259" key="10">
    <source>
        <dbReference type="Pfam" id="PF16916"/>
    </source>
</evidence>
<dbReference type="Pfam" id="PF16916">
    <property type="entry name" value="ZT_dimer"/>
    <property type="match status" value="1"/>
</dbReference>
<keyword evidence="6" id="KW-0406">Ion transport</keyword>
<comment type="similarity">
    <text evidence="2">Belongs to the cation diffusion facilitator (CDF) transporter (TC 2.A.4) family. SLC30A subfamily.</text>
</comment>
<feature type="transmembrane region" description="Helical" evidence="8">
    <location>
        <begin position="39"/>
        <end position="57"/>
    </location>
</feature>
<evidence type="ECO:0000256" key="8">
    <source>
        <dbReference type="SAM" id="Phobius"/>
    </source>
</evidence>
<evidence type="ECO:0000256" key="2">
    <source>
        <dbReference type="ARBA" id="ARBA00008873"/>
    </source>
</evidence>
<dbReference type="InterPro" id="IPR050681">
    <property type="entry name" value="CDF/SLC30A"/>
</dbReference>
<feature type="transmembrane region" description="Helical" evidence="8">
    <location>
        <begin position="144"/>
        <end position="162"/>
    </location>
</feature>
<sequence length="289" mass="30176">MLTLVLAVTAANFVAQVVGAALSGSLALVADAGHMLTDVMGLVLALVAAGLMTRAASTRRTWGFVRAEVLSAAAQALVLGGVAVYVLVEGIRRLLEPPPVASGTMLAFGLVGLIGNGVAIALLTRSRTANLNLRAAFLEVVNDALGSVAVIVAAVVITTTGWLRADAVVSLLVGLLILPRALLLLREAAAVLLESTPRGLDLAEVRSHLLQTPHVHDVHDLHASQIATGLPVLSAHVVVDDSCFHDGHLPSMLDAVQRCVADHFPVSIEHSTFQFEPLSHVEHEHATHA</sequence>
<dbReference type="Gene3D" id="1.20.1510.10">
    <property type="entry name" value="Cation efflux protein transmembrane domain"/>
    <property type="match status" value="1"/>
</dbReference>
<keyword evidence="7 8" id="KW-0472">Membrane</keyword>
<dbReference type="GO" id="GO:0005886">
    <property type="term" value="C:plasma membrane"/>
    <property type="evidence" value="ECO:0007669"/>
    <property type="project" value="TreeGrafter"/>
</dbReference>
<dbReference type="GO" id="GO:0005385">
    <property type="term" value="F:zinc ion transmembrane transporter activity"/>
    <property type="evidence" value="ECO:0007669"/>
    <property type="project" value="TreeGrafter"/>
</dbReference>
<dbReference type="SUPFAM" id="SSF161111">
    <property type="entry name" value="Cation efflux protein transmembrane domain-like"/>
    <property type="match status" value="1"/>
</dbReference>
<dbReference type="EMBL" id="CADCTT010000240">
    <property type="protein sequence ID" value="CAA9312370.1"/>
    <property type="molecule type" value="Genomic_DNA"/>
</dbReference>
<dbReference type="NCBIfam" id="TIGR01297">
    <property type="entry name" value="CDF"/>
    <property type="match status" value="1"/>
</dbReference>
<dbReference type="AlphaFoldDB" id="A0A6J4KQG5"/>
<keyword evidence="4 8" id="KW-0812">Transmembrane</keyword>
<dbReference type="PANTHER" id="PTHR11562:SF17">
    <property type="entry name" value="RE54080P-RELATED"/>
    <property type="match status" value="1"/>
</dbReference>
<evidence type="ECO:0000256" key="1">
    <source>
        <dbReference type="ARBA" id="ARBA00004141"/>
    </source>
</evidence>
<feature type="transmembrane region" description="Helical" evidence="8">
    <location>
        <begin position="168"/>
        <end position="185"/>
    </location>
</feature>
<protein>
    <submittedName>
        <fullName evidence="11">Cobalt-zinc-cadmium resistance protein CzcD</fullName>
    </submittedName>
</protein>
<dbReference type="InterPro" id="IPR027470">
    <property type="entry name" value="Cation_efflux_CTD"/>
</dbReference>
<evidence type="ECO:0000256" key="7">
    <source>
        <dbReference type="ARBA" id="ARBA00023136"/>
    </source>
</evidence>
<dbReference type="InterPro" id="IPR036837">
    <property type="entry name" value="Cation_efflux_CTD_sf"/>
</dbReference>